<dbReference type="GO" id="GO:0008658">
    <property type="term" value="F:penicillin binding"/>
    <property type="evidence" value="ECO:0007669"/>
    <property type="project" value="InterPro"/>
</dbReference>
<dbReference type="PANTHER" id="PTHR32282:SF33">
    <property type="entry name" value="PEPTIDOGLYCAN GLYCOSYLTRANSFERASE"/>
    <property type="match status" value="1"/>
</dbReference>
<name>A0A2K9DYN5_9FIRM</name>
<dbReference type="UniPathway" id="UPA00219"/>
<evidence type="ECO:0000256" key="9">
    <source>
        <dbReference type="ARBA" id="ARBA00022645"/>
    </source>
</evidence>
<keyword evidence="8" id="KW-1003">Cell membrane</keyword>
<accession>A0A2K9DYN5</accession>
<keyword evidence="22" id="KW-0961">Cell wall biogenesis/degradation</keyword>
<dbReference type="Gene3D" id="3.40.710.10">
    <property type="entry name" value="DD-peptidase/beta-lactamase superfamily"/>
    <property type="match status" value="1"/>
</dbReference>
<evidence type="ECO:0000256" key="8">
    <source>
        <dbReference type="ARBA" id="ARBA00022475"/>
    </source>
</evidence>
<dbReference type="SUPFAM" id="SSF53955">
    <property type="entry name" value="Lysozyme-like"/>
    <property type="match status" value="1"/>
</dbReference>
<organism evidence="31 32">
    <name type="scientific">Acetivibrio saccincola</name>
    <dbReference type="NCBI Taxonomy" id="1677857"/>
    <lineage>
        <taxon>Bacteria</taxon>
        <taxon>Bacillati</taxon>
        <taxon>Bacillota</taxon>
        <taxon>Clostridia</taxon>
        <taxon>Eubacteriales</taxon>
        <taxon>Oscillospiraceae</taxon>
        <taxon>Acetivibrio</taxon>
    </lineage>
</organism>
<evidence type="ECO:0000256" key="5">
    <source>
        <dbReference type="ARBA" id="ARBA00007739"/>
    </source>
</evidence>
<keyword evidence="20" id="KW-0046">Antibiotic resistance</keyword>
<dbReference type="GO" id="GO:0005886">
    <property type="term" value="C:plasma membrane"/>
    <property type="evidence" value="ECO:0007669"/>
    <property type="project" value="UniProtKB-SubCell"/>
</dbReference>
<keyword evidence="11" id="KW-0328">Glycosyltransferase</keyword>
<sequence length="858" mass="97289">MSSKNTKYRKGKNQKKKVGKFVFRFSLSVFRMIIIICLTISFALAGLAGGAVFAYIKTAEKLTPDKLTLEGFTSYVYDCNGEMVIPLQGSKNRDMVDLKDIPENLKNAFIAIEDRRFYEHPGIDLRRIASAITSGGAHGGSTITQQVIKNITRRYERSVERKVQEWWIALHLERNLSKDQILELYLNIVFLAQNCYGVQSAAKTYFDKDVSELTLAECAILAGITQNPAYYDPFTTNGRENIKKRQEVILGVMKELGYITEEEYQQAKNEKLQYADYNRRSADVVTNQSYFVDQVVIDVMNDLMDAGYTRDEAYDTIYNGGIKIYTTLDPKIQQAMDEVFLNEEYFTKVNTKTSMPPQAAMVIIDPTNGHVKALYGGAGEKIGSPLNRASSSQVKRQPGSTFKPLVVYGPAINERKITAATVIDDAPVYLNPNNRNERYPRNYDWSYSGLTTARYALTKSFNVVAGRIWDEYLTPDIALDYLKKSGIDRADERYLSVALGGPREGINPLQLAAAYIPFANKGLYCKPITYTKVLDMNGNVLLENKPQYTIVYDEATAYIITDILKDVMTSGTGTGARFSGGMPQAGKTGTTSNNYDKWFVGYTPYYVAATWYGYDQNTSIQSAEQGRANLIWRDVMAKVHEDLEIKQFEEPPGIVKKTICTKSGKLASELCSQDPRGSTIRTEMFIAGTEPKDECDTHVKVKVCEAHTDEYGRPYLASLYCPPSSTSEKVFVKRRVPITNPNDFAAVGDKIYECPTEYCPEHDLYAPYNRNNFQYDDEDGNENNNWDSNEGYYEYLEQEDRNSSYFRDNYSNTNNSKDNNRDDRNNRDNTRDDGNNSSGHMDNRNSGRDDEKKDRKRR</sequence>
<dbReference type="GO" id="GO:0009252">
    <property type="term" value="P:peptidoglycan biosynthetic process"/>
    <property type="evidence" value="ECO:0007669"/>
    <property type="project" value="UniProtKB-UniPathway"/>
</dbReference>
<keyword evidence="10" id="KW-0645">Protease</keyword>
<dbReference type="InterPro" id="IPR023346">
    <property type="entry name" value="Lysozyme-like_dom_sf"/>
</dbReference>
<evidence type="ECO:0000256" key="10">
    <source>
        <dbReference type="ARBA" id="ARBA00022670"/>
    </source>
</evidence>
<dbReference type="GO" id="GO:0046677">
    <property type="term" value="P:response to antibiotic"/>
    <property type="evidence" value="ECO:0007669"/>
    <property type="project" value="UniProtKB-KW"/>
</dbReference>
<feature type="transmembrane region" description="Helical" evidence="28">
    <location>
        <begin position="21"/>
        <end position="54"/>
    </location>
</feature>
<evidence type="ECO:0000313" key="32">
    <source>
        <dbReference type="Proteomes" id="UP000233534"/>
    </source>
</evidence>
<evidence type="ECO:0000313" key="31">
    <source>
        <dbReference type="EMBL" id="AUG56612.1"/>
    </source>
</evidence>
<dbReference type="Proteomes" id="UP000233534">
    <property type="component" value="Chromosome"/>
</dbReference>
<keyword evidence="19 28" id="KW-0472">Membrane</keyword>
<dbReference type="GO" id="GO:0008955">
    <property type="term" value="F:peptidoglycan glycosyltransferase activity"/>
    <property type="evidence" value="ECO:0007669"/>
    <property type="project" value="UniProtKB-EC"/>
</dbReference>
<evidence type="ECO:0000256" key="22">
    <source>
        <dbReference type="ARBA" id="ARBA00023316"/>
    </source>
</evidence>
<keyword evidence="13 28" id="KW-0812">Transmembrane</keyword>
<feature type="compositionally biased region" description="Basic and acidic residues" evidence="27">
    <location>
        <begin position="818"/>
        <end position="834"/>
    </location>
</feature>
<evidence type="ECO:0000256" key="16">
    <source>
        <dbReference type="ARBA" id="ARBA00022968"/>
    </source>
</evidence>
<evidence type="ECO:0000256" key="3">
    <source>
        <dbReference type="ARBA" id="ARBA00004752"/>
    </source>
</evidence>
<evidence type="ECO:0000256" key="12">
    <source>
        <dbReference type="ARBA" id="ARBA00022679"/>
    </source>
</evidence>
<keyword evidence="9" id="KW-0121">Carboxypeptidase</keyword>
<evidence type="ECO:0000256" key="4">
    <source>
        <dbReference type="ARBA" id="ARBA00007090"/>
    </source>
</evidence>
<dbReference type="GO" id="GO:0008360">
    <property type="term" value="P:regulation of cell shape"/>
    <property type="evidence" value="ECO:0007669"/>
    <property type="project" value="UniProtKB-KW"/>
</dbReference>
<evidence type="ECO:0000256" key="25">
    <source>
        <dbReference type="ARBA" id="ARBA00049902"/>
    </source>
</evidence>
<comment type="similarity">
    <text evidence="5">In the N-terminal section; belongs to the glycosyltransferase 51 family.</text>
</comment>
<dbReference type="PANTHER" id="PTHR32282">
    <property type="entry name" value="BINDING PROTEIN TRANSPEPTIDASE, PUTATIVE-RELATED"/>
    <property type="match status" value="1"/>
</dbReference>
<feature type="compositionally biased region" description="Basic and acidic residues" evidence="27">
    <location>
        <begin position="841"/>
        <end position="858"/>
    </location>
</feature>
<comment type="pathway">
    <text evidence="26">Glycan biosynthesis.</text>
</comment>
<keyword evidence="16" id="KW-0735">Signal-anchor</keyword>
<dbReference type="EMBL" id="CP025197">
    <property type="protein sequence ID" value="AUG56612.1"/>
    <property type="molecule type" value="Genomic_DNA"/>
</dbReference>
<evidence type="ECO:0000256" key="2">
    <source>
        <dbReference type="ARBA" id="ARBA00004401"/>
    </source>
</evidence>
<keyword evidence="32" id="KW-1185">Reference proteome</keyword>
<dbReference type="NCBIfam" id="TIGR02074">
    <property type="entry name" value="PBP_1a_fam"/>
    <property type="match status" value="1"/>
</dbReference>
<dbReference type="Pfam" id="PF00905">
    <property type="entry name" value="Transpeptidase"/>
    <property type="match status" value="1"/>
</dbReference>
<dbReference type="AlphaFoldDB" id="A0A2K9DYN5"/>
<feature type="domain" description="Glycosyl transferase family 51" evidence="30">
    <location>
        <begin position="87"/>
        <end position="253"/>
    </location>
</feature>
<dbReference type="GO" id="GO:0009002">
    <property type="term" value="F:serine-type D-Ala-D-Ala carboxypeptidase activity"/>
    <property type="evidence" value="ECO:0007669"/>
    <property type="project" value="UniProtKB-EC"/>
</dbReference>
<evidence type="ECO:0000256" key="21">
    <source>
        <dbReference type="ARBA" id="ARBA00023268"/>
    </source>
</evidence>
<protein>
    <recommendedName>
        <fullName evidence="7">Penicillin-binding protein 1A</fullName>
        <ecNumber evidence="24">2.4.99.28</ecNumber>
        <ecNumber evidence="6">3.4.16.4</ecNumber>
    </recommendedName>
</protein>
<dbReference type="InterPro" id="IPR012338">
    <property type="entry name" value="Beta-lactam/transpept-like"/>
</dbReference>
<feature type="domain" description="Penicillin-binding protein transpeptidase" evidence="29">
    <location>
        <begin position="360"/>
        <end position="636"/>
    </location>
</feature>
<keyword evidence="15" id="KW-0133">Cell shape</keyword>
<evidence type="ECO:0000256" key="19">
    <source>
        <dbReference type="ARBA" id="ARBA00023136"/>
    </source>
</evidence>
<feature type="region of interest" description="Disordered" evidence="27">
    <location>
        <begin position="770"/>
        <end position="789"/>
    </location>
</feature>
<keyword evidence="14" id="KW-0378">Hydrolase</keyword>
<evidence type="ECO:0000256" key="15">
    <source>
        <dbReference type="ARBA" id="ARBA00022960"/>
    </source>
</evidence>
<feature type="region of interest" description="Disordered" evidence="27">
    <location>
        <begin position="800"/>
        <end position="858"/>
    </location>
</feature>
<dbReference type="InterPro" id="IPR050396">
    <property type="entry name" value="Glycosyltr_51/Transpeptidase"/>
</dbReference>
<proteinExistence type="inferred from homology"/>
<comment type="pathway">
    <text evidence="3">Cell wall biogenesis; peptidoglycan biosynthesis.</text>
</comment>
<dbReference type="InterPro" id="IPR036950">
    <property type="entry name" value="PBP_transglycosylase"/>
</dbReference>
<dbReference type="SUPFAM" id="SSF56601">
    <property type="entry name" value="beta-lactamase/transpeptidase-like"/>
    <property type="match status" value="1"/>
</dbReference>
<evidence type="ECO:0000256" key="26">
    <source>
        <dbReference type="ARBA" id="ARBA00060592"/>
    </source>
</evidence>
<keyword evidence="18 28" id="KW-1133">Transmembrane helix</keyword>
<comment type="catalytic activity">
    <reaction evidence="23">
        <text>Preferential cleavage: (Ac)2-L-Lys-D-Ala-|-D-Ala. Also transpeptidation of peptidyl-alanyl moieties that are N-acyl substituents of D-alanine.</text>
        <dbReference type="EC" id="3.4.16.4"/>
    </reaction>
</comment>
<dbReference type="InterPro" id="IPR001264">
    <property type="entry name" value="Glyco_trans_51"/>
</dbReference>
<comment type="similarity">
    <text evidence="4">In the C-terminal section; belongs to the transpeptidase family.</text>
</comment>
<comment type="catalytic activity">
    <reaction evidence="25">
        <text>[GlcNAc-(1-&gt;4)-Mur2Ac(oyl-L-Ala-gamma-D-Glu-L-Lys-D-Ala-D-Ala)](n)-di-trans,octa-cis-undecaprenyl diphosphate + beta-D-GlcNAc-(1-&gt;4)-Mur2Ac(oyl-L-Ala-gamma-D-Glu-L-Lys-D-Ala-D-Ala)-di-trans,octa-cis-undecaprenyl diphosphate = [GlcNAc-(1-&gt;4)-Mur2Ac(oyl-L-Ala-gamma-D-Glu-L-Lys-D-Ala-D-Ala)](n+1)-di-trans,octa-cis-undecaprenyl diphosphate + di-trans,octa-cis-undecaprenyl diphosphate + H(+)</text>
        <dbReference type="Rhea" id="RHEA:23708"/>
        <dbReference type="Rhea" id="RHEA-COMP:9602"/>
        <dbReference type="Rhea" id="RHEA-COMP:9603"/>
        <dbReference type="ChEBI" id="CHEBI:15378"/>
        <dbReference type="ChEBI" id="CHEBI:58405"/>
        <dbReference type="ChEBI" id="CHEBI:60033"/>
        <dbReference type="ChEBI" id="CHEBI:78435"/>
        <dbReference type="EC" id="2.4.99.28"/>
    </reaction>
</comment>
<dbReference type="EC" id="3.4.16.4" evidence="6"/>
<dbReference type="FunFam" id="1.10.3810.10:FF:000001">
    <property type="entry name" value="Penicillin-binding protein 1A"/>
    <property type="match status" value="1"/>
</dbReference>
<evidence type="ECO:0000256" key="14">
    <source>
        <dbReference type="ARBA" id="ARBA00022801"/>
    </source>
</evidence>
<evidence type="ECO:0000256" key="27">
    <source>
        <dbReference type="SAM" id="MobiDB-lite"/>
    </source>
</evidence>
<keyword evidence="12" id="KW-0808">Transferase</keyword>
<keyword evidence="21" id="KW-0511">Multifunctional enzyme</keyword>
<dbReference type="RefSeq" id="WP_101299175.1">
    <property type="nucleotide sequence ID" value="NZ_CP025197.1"/>
</dbReference>
<evidence type="ECO:0000256" key="1">
    <source>
        <dbReference type="ARBA" id="ARBA00002624"/>
    </source>
</evidence>
<evidence type="ECO:0000256" key="24">
    <source>
        <dbReference type="ARBA" id="ARBA00044770"/>
    </source>
</evidence>
<dbReference type="GO" id="GO:0071555">
    <property type="term" value="P:cell wall organization"/>
    <property type="evidence" value="ECO:0007669"/>
    <property type="project" value="UniProtKB-KW"/>
</dbReference>
<dbReference type="KEGG" id="hsc:HVS_03320"/>
<evidence type="ECO:0000256" key="20">
    <source>
        <dbReference type="ARBA" id="ARBA00023251"/>
    </source>
</evidence>
<evidence type="ECO:0000256" key="11">
    <source>
        <dbReference type="ARBA" id="ARBA00022676"/>
    </source>
</evidence>
<evidence type="ECO:0000259" key="29">
    <source>
        <dbReference type="Pfam" id="PF00905"/>
    </source>
</evidence>
<comment type="subcellular location">
    <subcellularLocation>
        <location evidence="2">Cell membrane</location>
        <topology evidence="2">Single-pass type II membrane protein</topology>
    </subcellularLocation>
</comment>
<dbReference type="Pfam" id="PF00912">
    <property type="entry name" value="Transgly"/>
    <property type="match status" value="1"/>
</dbReference>
<evidence type="ECO:0000256" key="6">
    <source>
        <dbReference type="ARBA" id="ARBA00012448"/>
    </source>
</evidence>
<dbReference type="GO" id="GO:0006508">
    <property type="term" value="P:proteolysis"/>
    <property type="evidence" value="ECO:0007669"/>
    <property type="project" value="UniProtKB-KW"/>
</dbReference>
<dbReference type="InterPro" id="IPR001460">
    <property type="entry name" value="PCN-bd_Tpept"/>
</dbReference>
<dbReference type="Gene3D" id="1.10.3810.10">
    <property type="entry name" value="Biosynthetic peptidoglycan transglycosylase-like"/>
    <property type="match status" value="1"/>
</dbReference>
<gene>
    <name evidence="31" type="primary">ponA</name>
    <name evidence="31" type="ORF">HVS_03320</name>
</gene>
<evidence type="ECO:0000256" key="23">
    <source>
        <dbReference type="ARBA" id="ARBA00034000"/>
    </source>
</evidence>
<feature type="compositionally biased region" description="Low complexity" evidence="27">
    <location>
        <begin position="808"/>
        <end position="817"/>
    </location>
</feature>
<evidence type="ECO:0000256" key="28">
    <source>
        <dbReference type="SAM" id="Phobius"/>
    </source>
</evidence>
<evidence type="ECO:0000256" key="18">
    <source>
        <dbReference type="ARBA" id="ARBA00022989"/>
    </source>
</evidence>
<evidence type="ECO:0000259" key="30">
    <source>
        <dbReference type="Pfam" id="PF00912"/>
    </source>
</evidence>
<evidence type="ECO:0000256" key="13">
    <source>
        <dbReference type="ARBA" id="ARBA00022692"/>
    </source>
</evidence>
<comment type="function">
    <text evidence="1">Cell wall formation. Synthesis of cross-linked peptidoglycan from the lipid intermediates. The enzyme has a penicillin-insensitive transglycosylase N-terminal domain (formation of linear glycan strands) and a penicillin-sensitive transpeptidase C-terminal domain (cross-linking of the peptide subunits).</text>
</comment>
<evidence type="ECO:0000256" key="7">
    <source>
        <dbReference type="ARBA" id="ARBA00018638"/>
    </source>
</evidence>
<evidence type="ECO:0000256" key="17">
    <source>
        <dbReference type="ARBA" id="ARBA00022984"/>
    </source>
</evidence>
<dbReference type="EC" id="2.4.99.28" evidence="24"/>
<keyword evidence="17" id="KW-0573">Peptidoglycan synthesis</keyword>
<reference evidence="31 32" key="1">
    <citation type="submission" date="2017-12" db="EMBL/GenBank/DDBJ databases">
        <title>Complete genome sequence of Herbivorax saccincola GGR1, a novel Cellulosome-producing hydrolytic bacterium in a thermophilic biogas plant, established by Illumina and Nanopore MinION sequencing.</title>
        <authorList>
            <person name="Pechtl A."/>
            <person name="Ruckert C."/>
            <person name="Koeck D.E."/>
            <person name="Maus I."/>
            <person name="Winkler A."/>
            <person name="Kalinowski J."/>
            <person name="Puhler A."/>
            <person name="Schwarz W.W."/>
            <person name="Zverlov V.V."/>
            <person name="Schluter A."/>
            <person name="Liebl W."/>
        </authorList>
    </citation>
    <scope>NUCLEOTIDE SEQUENCE [LARGE SCALE GENOMIC DNA]</scope>
    <source>
        <strain evidence="32">SR1</strain>
    </source>
</reference>